<comment type="subunit">
    <text evidence="11">Homodimer.</text>
</comment>
<dbReference type="NCBIfam" id="NF000848">
    <property type="entry name" value="PRK00074.1"/>
    <property type="match status" value="1"/>
</dbReference>
<evidence type="ECO:0000256" key="1">
    <source>
        <dbReference type="ARBA" id="ARBA00002332"/>
    </source>
</evidence>
<gene>
    <name evidence="11 14" type="primary">guaA</name>
    <name evidence="14" type="ORF">RAE19_00090</name>
</gene>
<dbReference type="InterPro" id="IPR029062">
    <property type="entry name" value="Class_I_gatase-like"/>
</dbReference>
<evidence type="ECO:0000256" key="7">
    <source>
        <dbReference type="ARBA" id="ARBA00022749"/>
    </source>
</evidence>
<dbReference type="InterPro" id="IPR017926">
    <property type="entry name" value="GATASE"/>
</dbReference>
<keyword evidence="10 11" id="KW-0315">Glutamine amidotransferase</keyword>
<feature type="binding site" evidence="12">
    <location>
        <begin position="234"/>
        <end position="240"/>
    </location>
    <ligand>
        <name>ATP</name>
        <dbReference type="ChEBI" id="CHEBI:30616"/>
    </ligand>
</feature>
<dbReference type="PROSITE" id="PS51273">
    <property type="entry name" value="GATASE_TYPE_1"/>
    <property type="match status" value="1"/>
</dbReference>
<dbReference type="EC" id="6.3.5.2" evidence="3 11"/>
<dbReference type="Pfam" id="PF00958">
    <property type="entry name" value="GMP_synt_C"/>
    <property type="match status" value="1"/>
</dbReference>
<evidence type="ECO:0000256" key="3">
    <source>
        <dbReference type="ARBA" id="ARBA00012746"/>
    </source>
</evidence>
<dbReference type="EMBL" id="JAVBIK010000001">
    <property type="protein sequence ID" value="MDT7517158.1"/>
    <property type="molecule type" value="Genomic_DNA"/>
</dbReference>
<dbReference type="PROSITE" id="PS51553">
    <property type="entry name" value="GMPS_ATP_PPASE"/>
    <property type="match status" value="1"/>
</dbReference>
<dbReference type="InterPro" id="IPR014729">
    <property type="entry name" value="Rossmann-like_a/b/a_fold"/>
</dbReference>
<keyword evidence="9 11" id="KW-0067">ATP-binding</keyword>
<dbReference type="Gene3D" id="3.40.50.880">
    <property type="match status" value="1"/>
</dbReference>
<dbReference type="SUPFAM" id="SSF52402">
    <property type="entry name" value="Adenine nucleotide alpha hydrolases-like"/>
    <property type="match status" value="1"/>
</dbReference>
<evidence type="ECO:0000256" key="12">
    <source>
        <dbReference type="PROSITE-ProRule" id="PRU00886"/>
    </source>
</evidence>
<dbReference type="Gene3D" id="3.40.50.620">
    <property type="entry name" value="HUPs"/>
    <property type="match status" value="1"/>
</dbReference>
<feature type="domain" description="GMPS ATP-PPase" evidence="13">
    <location>
        <begin position="207"/>
        <end position="406"/>
    </location>
</feature>
<comment type="function">
    <text evidence="1 11">Catalyzes the synthesis of GMP from XMP.</text>
</comment>
<dbReference type="Gene3D" id="3.30.300.10">
    <property type="match status" value="1"/>
</dbReference>
<evidence type="ECO:0000313" key="14">
    <source>
        <dbReference type="EMBL" id="MDT7517158.1"/>
    </source>
</evidence>
<dbReference type="CDD" id="cd01997">
    <property type="entry name" value="GMP_synthase_C"/>
    <property type="match status" value="1"/>
</dbReference>
<dbReference type="NCBIfam" id="TIGR00884">
    <property type="entry name" value="guaA_Cterm"/>
    <property type="match status" value="1"/>
</dbReference>
<evidence type="ECO:0000256" key="5">
    <source>
        <dbReference type="ARBA" id="ARBA00022598"/>
    </source>
</evidence>
<sequence length="548" mass="59778">MHQKILILDFGSQVTQLIARRVRDAHVFCEVHPCDVSDEWVRAYAADGNLKGIILSGSHASVYEDETDKAPEAVFSLGVPVLGICYGMQTMAQQLGGKVEAGRTREFGSAQVRAHGHTRLLDGLEDLRTDEGHGILDVWMSHGDKVTELPPGFSVMASNAACPIAGMADEARRFYAVQFHPEVTHTKKGQELLERFVLQICGTKPDWIMGDYIAEAVQRIREQVGDEEVILGLSGGVDSSVAAALIHRAIGDQLTCVFVDHGLLRLNEGDMVMEMFVGKLHAKVIRVDASEQFLGHLAGVSDPEAKRKIIGREFVEVFKAEASKLTASGASKAGAKWLAQGTIYPDVIESGGAKSKKAVTIKSHHNVGGLPEQLGLKLLEPLRELFKDEVRELGVALGLPADMVYRHPFPGPGLGVRILGAVNKEFADLLRRADAIFIEELRNTPYTGGSLAGANPRKPPKTWYDAVSQAFTVFLPVKSVGVMGDGRTYDYVVALRAVQTSDFMTADWAELPYSLLKTVSGRIINEVRGINRVTYDVSSKPPATIEWE</sequence>
<evidence type="ECO:0000256" key="10">
    <source>
        <dbReference type="ARBA" id="ARBA00022962"/>
    </source>
</evidence>
<evidence type="ECO:0000256" key="4">
    <source>
        <dbReference type="ARBA" id="ARBA00021562"/>
    </source>
</evidence>
<comment type="pathway">
    <text evidence="2 11">Purine metabolism; GMP biosynthesis; GMP from XMP (L-Gln route): step 1/1.</text>
</comment>
<protein>
    <recommendedName>
        <fullName evidence="4 11">GMP synthase [glutamine-hydrolyzing]</fullName>
        <ecNumber evidence="3 11">6.3.5.2</ecNumber>
    </recommendedName>
    <alternativeName>
        <fullName evidence="11">GMP synthetase</fullName>
    </alternativeName>
    <alternativeName>
        <fullName evidence="11">Glutamine amidotransferase</fullName>
    </alternativeName>
</protein>
<keyword evidence="5 11" id="KW-0436">Ligase</keyword>
<dbReference type="PANTHER" id="PTHR11922">
    <property type="entry name" value="GMP SYNTHASE-RELATED"/>
    <property type="match status" value="1"/>
</dbReference>
<comment type="catalytic activity">
    <reaction evidence="11">
        <text>XMP + L-glutamine + ATP + H2O = GMP + L-glutamate + AMP + diphosphate + 2 H(+)</text>
        <dbReference type="Rhea" id="RHEA:11680"/>
        <dbReference type="ChEBI" id="CHEBI:15377"/>
        <dbReference type="ChEBI" id="CHEBI:15378"/>
        <dbReference type="ChEBI" id="CHEBI:29985"/>
        <dbReference type="ChEBI" id="CHEBI:30616"/>
        <dbReference type="ChEBI" id="CHEBI:33019"/>
        <dbReference type="ChEBI" id="CHEBI:57464"/>
        <dbReference type="ChEBI" id="CHEBI:58115"/>
        <dbReference type="ChEBI" id="CHEBI:58359"/>
        <dbReference type="ChEBI" id="CHEBI:456215"/>
        <dbReference type="EC" id="6.3.5.2"/>
    </reaction>
</comment>
<dbReference type="InterPro" id="IPR025777">
    <property type="entry name" value="GMPS_ATP_PPase_dom"/>
</dbReference>
<dbReference type="GO" id="GO:0003922">
    <property type="term" value="F:GMP synthase (glutamine-hydrolyzing) activity"/>
    <property type="evidence" value="ECO:0007669"/>
    <property type="project" value="UniProtKB-EC"/>
</dbReference>
<dbReference type="Pfam" id="PF02540">
    <property type="entry name" value="NAD_synthase"/>
    <property type="match status" value="1"/>
</dbReference>
<evidence type="ECO:0000256" key="2">
    <source>
        <dbReference type="ARBA" id="ARBA00005153"/>
    </source>
</evidence>
<dbReference type="Proteomes" id="UP001321700">
    <property type="component" value="Unassembled WGS sequence"/>
</dbReference>
<name>A0ABU3KIB5_9BURK</name>
<reference evidence="14 15" key="1">
    <citation type="submission" date="2023-08" db="EMBL/GenBank/DDBJ databases">
        <title>Rhodoferax potami sp. nov. and Rhodoferax mekongensis sp. nov., isolated from the Mekong River in Thailand.</title>
        <authorList>
            <person name="Kitikhun S."/>
            <person name="Charoenyingcharoen P."/>
            <person name="Siriarchawattana P."/>
            <person name="Likhitrattanapisal S."/>
            <person name="Nilsakha T."/>
            <person name="Chanpet A."/>
            <person name="Rattanawaree P."/>
            <person name="Ingsriswang S."/>
        </authorList>
    </citation>
    <scope>NUCLEOTIDE SEQUENCE [LARGE SCALE GENOMIC DNA]</scope>
    <source>
        <strain evidence="14 15">TBRC 17660</strain>
    </source>
</reference>
<comment type="caution">
    <text evidence="14">The sequence shown here is derived from an EMBL/GenBank/DDBJ whole genome shotgun (WGS) entry which is preliminary data.</text>
</comment>
<feature type="active site" description="Nucleophile" evidence="11">
    <location>
        <position position="85"/>
    </location>
</feature>
<proteinExistence type="inferred from homology"/>
<dbReference type="InterPro" id="IPR022310">
    <property type="entry name" value="NAD/GMP_synthase"/>
</dbReference>
<evidence type="ECO:0000259" key="13">
    <source>
        <dbReference type="PROSITE" id="PS51553"/>
    </source>
</evidence>
<dbReference type="InterPro" id="IPR022955">
    <property type="entry name" value="GMP_synthase"/>
</dbReference>
<dbReference type="InterPro" id="IPR004739">
    <property type="entry name" value="GMP_synth_GATase"/>
</dbReference>
<organism evidence="14 15">
    <name type="scientific">Rhodoferax potami</name>
    <dbReference type="NCBI Taxonomy" id="3068338"/>
    <lineage>
        <taxon>Bacteria</taxon>
        <taxon>Pseudomonadati</taxon>
        <taxon>Pseudomonadota</taxon>
        <taxon>Betaproteobacteria</taxon>
        <taxon>Burkholderiales</taxon>
        <taxon>Comamonadaceae</taxon>
        <taxon>Rhodoferax</taxon>
    </lineage>
</organism>
<evidence type="ECO:0000256" key="6">
    <source>
        <dbReference type="ARBA" id="ARBA00022741"/>
    </source>
</evidence>
<feature type="active site" evidence="11">
    <location>
        <position position="182"/>
    </location>
</feature>
<keyword evidence="6 11" id="KW-0547">Nucleotide-binding</keyword>
<keyword evidence="8 11" id="KW-0658">Purine biosynthesis</keyword>
<dbReference type="SUPFAM" id="SSF54810">
    <property type="entry name" value="GMP synthetase C-terminal dimerisation domain"/>
    <property type="match status" value="1"/>
</dbReference>
<dbReference type="Pfam" id="PF00117">
    <property type="entry name" value="GATase"/>
    <property type="match status" value="1"/>
</dbReference>
<dbReference type="InterPro" id="IPR001674">
    <property type="entry name" value="GMP_synth_C"/>
</dbReference>
<dbReference type="HAMAP" id="MF_00344">
    <property type="entry name" value="GMP_synthase"/>
    <property type="match status" value="1"/>
</dbReference>
<evidence type="ECO:0000256" key="9">
    <source>
        <dbReference type="ARBA" id="ARBA00022840"/>
    </source>
</evidence>
<dbReference type="NCBIfam" id="TIGR00888">
    <property type="entry name" value="guaA_Nterm"/>
    <property type="match status" value="1"/>
</dbReference>
<dbReference type="CDD" id="cd01742">
    <property type="entry name" value="GATase1_GMP_Synthase"/>
    <property type="match status" value="1"/>
</dbReference>
<accession>A0ABU3KIB5</accession>
<evidence type="ECO:0000256" key="11">
    <source>
        <dbReference type="HAMAP-Rule" id="MF_00344"/>
    </source>
</evidence>
<feature type="active site" evidence="11">
    <location>
        <position position="180"/>
    </location>
</feature>
<dbReference type="SUPFAM" id="SSF52317">
    <property type="entry name" value="Class I glutamine amidotransferase-like"/>
    <property type="match status" value="1"/>
</dbReference>
<evidence type="ECO:0000313" key="15">
    <source>
        <dbReference type="Proteomes" id="UP001321700"/>
    </source>
</evidence>
<evidence type="ECO:0000256" key="8">
    <source>
        <dbReference type="ARBA" id="ARBA00022755"/>
    </source>
</evidence>
<dbReference type="PANTHER" id="PTHR11922:SF2">
    <property type="entry name" value="GMP SYNTHASE [GLUTAMINE-HYDROLYZING]"/>
    <property type="match status" value="1"/>
</dbReference>
<keyword evidence="7 11" id="KW-0332">GMP biosynthesis</keyword>
<dbReference type="RefSeq" id="WP_313873011.1">
    <property type="nucleotide sequence ID" value="NZ_JAVBIK010000001.1"/>
</dbReference>
<keyword evidence="15" id="KW-1185">Reference proteome</keyword>